<dbReference type="PROSITE" id="PS50948">
    <property type="entry name" value="PAN"/>
    <property type="match status" value="1"/>
</dbReference>
<dbReference type="CDD" id="cd00054">
    <property type="entry name" value="EGF_CA"/>
    <property type="match status" value="1"/>
</dbReference>
<dbReference type="OrthoDB" id="5945231at2759"/>
<sequence>MTLLIAMHSDVDCQNFKFVIDEDVVYNHILEGHVFRRLTVYSAAQCHVTCKDDCLCVSMNYFPASQENNCELNDVNKAMEPAAMKRQPGVNYYDLVRTYTVKGGGKYISGKHRCINRCCYPNPCVNGGVCEEICDPDSTRFTCACPDTYTGQRCEKIKHPRSCQDLAKNGASRSGMYLIFDSANELFSLYCDMKSEPGFVWALVQSFSFANKEMFANKGFGDDFPVNHNNSEVDWNAYRLSLPLMKSIRHSVAKPKQYLRATCNYPTEGLQYTDYARAKLSKLFTSWRTAKCPPYEYINIRGNHCSNCTAMTSQNEGEAWMVNSVKSSSFGCEFDGRQGAQSENEHNFGNYVDNSVNTNHRCSASPDSTTQHWFGAQYNF</sequence>
<dbReference type="GO" id="GO:0070492">
    <property type="term" value="F:oligosaccharide binding"/>
    <property type="evidence" value="ECO:0007669"/>
    <property type="project" value="TreeGrafter"/>
</dbReference>
<evidence type="ECO:0000256" key="1">
    <source>
        <dbReference type="ARBA" id="ARBA00022723"/>
    </source>
</evidence>
<reference evidence="8" key="1">
    <citation type="submission" date="2023-01" db="EMBL/GenBank/DDBJ databases">
        <title>Genome assembly of the deep-sea coral Lophelia pertusa.</title>
        <authorList>
            <person name="Herrera S."/>
            <person name="Cordes E."/>
        </authorList>
    </citation>
    <scope>NUCLEOTIDE SEQUENCE</scope>
    <source>
        <strain evidence="8">USNM1676648</strain>
        <tissue evidence="8">Polyp</tissue>
    </source>
</reference>
<dbReference type="PROSITE" id="PS50026">
    <property type="entry name" value="EGF_3"/>
    <property type="match status" value="1"/>
</dbReference>
<dbReference type="SUPFAM" id="SSF56496">
    <property type="entry name" value="Fibrinogen C-terminal domain-like"/>
    <property type="match status" value="1"/>
</dbReference>
<gene>
    <name evidence="8" type="ORF">OS493_032892</name>
</gene>
<accession>A0A9X0CJQ0</accession>
<keyword evidence="1" id="KW-0479">Metal-binding</keyword>
<feature type="disulfide bond" evidence="5">
    <location>
        <begin position="145"/>
        <end position="154"/>
    </location>
</feature>
<keyword evidence="2" id="KW-0430">Lectin</keyword>
<dbReference type="Proteomes" id="UP001163046">
    <property type="component" value="Unassembled WGS sequence"/>
</dbReference>
<dbReference type="GO" id="GO:0005615">
    <property type="term" value="C:extracellular space"/>
    <property type="evidence" value="ECO:0007669"/>
    <property type="project" value="TreeGrafter"/>
</dbReference>
<evidence type="ECO:0000313" key="9">
    <source>
        <dbReference type="Proteomes" id="UP001163046"/>
    </source>
</evidence>
<keyword evidence="4 5" id="KW-1015">Disulfide bond</keyword>
<evidence type="ECO:0000256" key="4">
    <source>
        <dbReference type="ARBA" id="ARBA00023157"/>
    </source>
</evidence>
<evidence type="ECO:0000256" key="5">
    <source>
        <dbReference type="PROSITE-ProRule" id="PRU00076"/>
    </source>
</evidence>
<dbReference type="SUPFAM" id="SSF57196">
    <property type="entry name" value="EGF/Laminin"/>
    <property type="match status" value="1"/>
</dbReference>
<dbReference type="PANTHER" id="PTHR16146">
    <property type="entry name" value="INTELECTIN"/>
    <property type="match status" value="1"/>
</dbReference>
<name>A0A9X0CJQ0_9CNID</name>
<evidence type="ECO:0000256" key="2">
    <source>
        <dbReference type="ARBA" id="ARBA00022734"/>
    </source>
</evidence>
<dbReference type="InterPro" id="IPR003609">
    <property type="entry name" value="Pan_app"/>
</dbReference>
<keyword evidence="9" id="KW-1185">Reference proteome</keyword>
<dbReference type="EMBL" id="MU827343">
    <property type="protein sequence ID" value="KAJ7352953.1"/>
    <property type="molecule type" value="Genomic_DNA"/>
</dbReference>
<evidence type="ECO:0000256" key="3">
    <source>
        <dbReference type="ARBA" id="ARBA00022837"/>
    </source>
</evidence>
<proteinExistence type="predicted"/>
<dbReference type="Gene3D" id="2.10.25.10">
    <property type="entry name" value="Laminin"/>
    <property type="match status" value="1"/>
</dbReference>
<dbReference type="GO" id="GO:0046872">
    <property type="term" value="F:metal ion binding"/>
    <property type="evidence" value="ECO:0007669"/>
    <property type="project" value="UniProtKB-KW"/>
</dbReference>
<evidence type="ECO:0000259" key="7">
    <source>
        <dbReference type="PROSITE" id="PS50948"/>
    </source>
</evidence>
<feature type="domain" description="EGF-like" evidence="6">
    <location>
        <begin position="115"/>
        <end position="155"/>
    </location>
</feature>
<dbReference type="SUPFAM" id="SSF57414">
    <property type="entry name" value="Hairpin loop containing domain-like"/>
    <property type="match status" value="1"/>
</dbReference>
<keyword evidence="3" id="KW-0106">Calcium</keyword>
<dbReference type="PROSITE" id="PS00022">
    <property type="entry name" value="EGF_1"/>
    <property type="match status" value="1"/>
</dbReference>
<dbReference type="InterPro" id="IPR000742">
    <property type="entry name" value="EGF"/>
</dbReference>
<dbReference type="InterPro" id="IPR036056">
    <property type="entry name" value="Fibrinogen-like_C"/>
</dbReference>
<dbReference type="PANTHER" id="PTHR16146:SF42">
    <property type="entry name" value="APPLE DOMAIN-CONTAINING PROTEIN"/>
    <property type="match status" value="1"/>
</dbReference>
<dbReference type="InterPro" id="IPR002181">
    <property type="entry name" value="Fibrinogen_a/b/g_C_dom"/>
</dbReference>
<dbReference type="InterPro" id="IPR014716">
    <property type="entry name" value="Fibrinogen_a/b/g_C_1"/>
</dbReference>
<dbReference type="AlphaFoldDB" id="A0A9X0CJQ0"/>
<dbReference type="Pfam" id="PF00024">
    <property type="entry name" value="PAN_1"/>
    <property type="match status" value="1"/>
</dbReference>
<comment type="caution">
    <text evidence="8">The sequence shown here is derived from an EMBL/GenBank/DDBJ whole genome shotgun (WGS) entry which is preliminary data.</text>
</comment>
<protein>
    <recommendedName>
        <fullName evidence="10">EGF-like domain-containing protein</fullName>
    </recommendedName>
</protein>
<organism evidence="8 9">
    <name type="scientific">Desmophyllum pertusum</name>
    <dbReference type="NCBI Taxonomy" id="174260"/>
    <lineage>
        <taxon>Eukaryota</taxon>
        <taxon>Metazoa</taxon>
        <taxon>Cnidaria</taxon>
        <taxon>Anthozoa</taxon>
        <taxon>Hexacorallia</taxon>
        <taxon>Scleractinia</taxon>
        <taxon>Caryophylliina</taxon>
        <taxon>Caryophylliidae</taxon>
        <taxon>Desmophyllum</taxon>
    </lineage>
</organism>
<evidence type="ECO:0000259" key="6">
    <source>
        <dbReference type="PROSITE" id="PS50026"/>
    </source>
</evidence>
<dbReference type="Pfam" id="PF00147">
    <property type="entry name" value="Fibrinogen_C"/>
    <property type="match status" value="1"/>
</dbReference>
<evidence type="ECO:0008006" key="10">
    <source>
        <dbReference type="Google" id="ProtNLM"/>
    </source>
</evidence>
<keyword evidence="5" id="KW-0245">EGF-like domain</keyword>
<evidence type="ECO:0000313" key="8">
    <source>
        <dbReference type="EMBL" id="KAJ7352953.1"/>
    </source>
</evidence>
<comment type="caution">
    <text evidence="5">Lacks conserved residue(s) required for the propagation of feature annotation.</text>
</comment>
<feature type="domain" description="Apple" evidence="7">
    <location>
        <begin position="13"/>
        <end position="97"/>
    </location>
</feature>
<dbReference type="Gene3D" id="3.90.215.10">
    <property type="entry name" value="Gamma Fibrinogen, chain A, domain 1"/>
    <property type="match status" value="1"/>
</dbReference>